<gene>
    <name evidence="1" type="ORF">MNBD_GAMMA08-2724</name>
</gene>
<organism evidence="1">
    <name type="scientific">hydrothermal vent metagenome</name>
    <dbReference type="NCBI Taxonomy" id="652676"/>
    <lineage>
        <taxon>unclassified sequences</taxon>
        <taxon>metagenomes</taxon>
        <taxon>ecological metagenomes</taxon>
    </lineage>
</organism>
<reference evidence="1" key="1">
    <citation type="submission" date="2018-06" db="EMBL/GenBank/DDBJ databases">
        <authorList>
            <person name="Zhirakovskaya E."/>
        </authorList>
    </citation>
    <scope>NUCLEOTIDE SEQUENCE</scope>
</reference>
<evidence type="ECO:0000313" key="1">
    <source>
        <dbReference type="EMBL" id="VAW67331.1"/>
    </source>
</evidence>
<name>A0A3B0XI46_9ZZZZ</name>
<proteinExistence type="predicted"/>
<dbReference type="AlphaFoldDB" id="A0A3B0XI46"/>
<sequence>MEALISIGISLLALSVSGATAWLTLFKKGKLLMTQPTSIFFGPDGGFFESTRNKVYLRTLLYSSSRKGQVIESMHVTLERGETKQNFSIWVHGGQKGDLFRGSGLFVTHEGVTLNHHFLLPPDGSDFKFLTGNYTLKVFAKLVNDSKPTQLFSIPLVVSESQAEELKQKQAGLFFDWGQIKGITIPTLI</sequence>
<accession>A0A3B0XI46</accession>
<dbReference type="EMBL" id="UOFH01000380">
    <property type="protein sequence ID" value="VAW67331.1"/>
    <property type="molecule type" value="Genomic_DNA"/>
</dbReference>
<protein>
    <submittedName>
        <fullName evidence="1">Uncharacterized protein</fullName>
    </submittedName>
</protein>